<comment type="caution">
    <text evidence="3">The sequence shown here is derived from an EMBL/GenBank/DDBJ whole genome shotgun (WGS) entry which is preliminary data.</text>
</comment>
<feature type="domain" description="Chlorhexidine efflux transporter" evidence="2">
    <location>
        <begin position="72"/>
        <end position="134"/>
    </location>
</feature>
<reference evidence="3" key="1">
    <citation type="submission" date="2022-10" db="EMBL/GenBank/DDBJ databases">
        <title>Hoeflea sp. J2-29, isolated from marine algae.</title>
        <authorList>
            <person name="Kristyanto S."/>
            <person name="Kim J.M."/>
            <person name="Jeon C.O."/>
        </authorList>
    </citation>
    <scope>NUCLEOTIDE SEQUENCE</scope>
    <source>
        <strain evidence="3">J2-29</strain>
    </source>
</reference>
<evidence type="ECO:0000313" key="4">
    <source>
        <dbReference type="Proteomes" id="UP001081283"/>
    </source>
</evidence>
<keyword evidence="1" id="KW-1133">Transmembrane helix</keyword>
<feature type="transmembrane region" description="Helical" evidence="1">
    <location>
        <begin position="107"/>
        <end position="129"/>
    </location>
</feature>
<evidence type="ECO:0000313" key="3">
    <source>
        <dbReference type="EMBL" id="MCY0095580.1"/>
    </source>
</evidence>
<keyword evidence="4" id="KW-1185">Reference proteome</keyword>
<feature type="transmembrane region" description="Helical" evidence="1">
    <location>
        <begin position="12"/>
        <end position="31"/>
    </location>
</feature>
<dbReference type="Proteomes" id="UP001081283">
    <property type="component" value="Unassembled WGS sequence"/>
</dbReference>
<dbReference type="EMBL" id="JAOVZQ010000001">
    <property type="protein sequence ID" value="MCY0095580.1"/>
    <property type="molecule type" value="Genomic_DNA"/>
</dbReference>
<organism evidence="3 4">
    <name type="scientific">Hoeflea ulvae</name>
    <dbReference type="NCBI Taxonomy" id="2983764"/>
    <lineage>
        <taxon>Bacteria</taxon>
        <taxon>Pseudomonadati</taxon>
        <taxon>Pseudomonadota</taxon>
        <taxon>Alphaproteobacteria</taxon>
        <taxon>Hyphomicrobiales</taxon>
        <taxon>Rhizobiaceae</taxon>
        <taxon>Hoeflea</taxon>
    </lineage>
</organism>
<evidence type="ECO:0000259" key="2">
    <source>
        <dbReference type="Pfam" id="PF05232"/>
    </source>
</evidence>
<name>A0ABT3YIL6_9HYPH</name>
<accession>A0ABT3YIL6</accession>
<dbReference type="RefSeq" id="WP_267613461.1">
    <property type="nucleotide sequence ID" value="NZ_JAOVZQ010000001.1"/>
</dbReference>
<dbReference type="InterPro" id="IPR058208">
    <property type="entry name" value="PACE"/>
</dbReference>
<keyword evidence="1" id="KW-0472">Membrane</keyword>
<feature type="domain" description="Chlorhexidine efflux transporter" evidence="2">
    <location>
        <begin position="2"/>
        <end position="64"/>
    </location>
</feature>
<evidence type="ECO:0000256" key="1">
    <source>
        <dbReference type="SAM" id="Phobius"/>
    </source>
</evidence>
<dbReference type="Pfam" id="PF05232">
    <property type="entry name" value="BTP"/>
    <property type="match status" value="2"/>
</dbReference>
<gene>
    <name evidence="3" type="ORF">OEG82_16380</name>
</gene>
<proteinExistence type="predicted"/>
<protein>
    <submittedName>
        <fullName evidence="3">PACE efflux transporter</fullName>
    </submittedName>
</protein>
<keyword evidence="1" id="KW-0812">Transmembrane</keyword>
<dbReference type="InterPro" id="IPR007896">
    <property type="entry name" value="BTP_bacteria"/>
</dbReference>
<feature type="transmembrane region" description="Helical" evidence="1">
    <location>
        <begin position="78"/>
        <end position="101"/>
    </location>
</feature>
<feature type="transmembrane region" description="Helical" evidence="1">
    <location>
        <begin position="37"/>
        <end position="58"/>
    </location>
</feature>
<sequence length="150" mass="16870">MRTTKDRIRHALSFEIIALVIVTPLGAWAFAMPLEDIGVVALVSATIATGWNYLYNLLFDHALLRLAGHVRKTLLMRIFHALLFEGGLLLILLPFIAWHLGVTLLQAFLMDVSFAVFYLAYAFVFNWVYDIVFPVPALDRPAGLNSPAQR</sequence>
<dbReference type="NCBIfam" id="NF033664">
    <property type="entry name" value="PACE_transport"/>
    <property type="match status" value="1"/>
</dbReference>